<keyword evidence="2" id="KW-1185">Reference proteome</keyword>
<comment type="caution">
    <text evidence="1">The sequence shown here is derived from an EMBL/GenBank/DDBJ whole genome shotgun (WGS) entry which is preliminary data.</text>
</comment>
<evidence type="ECO:0000313" key="2">
    <source>
        <dbReference type="Proteomes" id="UP001234178"/>
    </source>
</evidence>
<reference evidence="1 2" key="1">
    <citation type="journal article" date="2023" name="Nucleic Acids Res.">
        <title>The hologenome of Daphnia magna reveals possible DNA methylation and microbiome-mediated evolution of the host genome.</title>
        <authorList>
            <person name="Chaturvedi A."/>
            <person name="Li X."/>
            <person name="Dhandapani V."/>
            <person name="Marshall H."/>
            <person name="Kissane S."/>
            <person name="Cuenca-Cambronero M."/>
            <person name="Asole G."/>
            <person name="Calvet F."/>
            <person name="Ruiz-Romero M."/>
            <person name="Marangio P."/>
            <person name="Guigo R."/>
            <person name="Rago D."/>
            <person name="Mirbahai L."/>
            <person name="Eastwood N."/>
            <person name="Colbourne J.K."/>
            <person name="Zhou J."/>
            <person name="Mallon E."/>
            <person name="Orsini L."/>
        </authorList>
    </citation>
    <scope>NUCLEOTIDE SEQUENCE [LARGE SCALE GENOMIC DNA]</scope>
    <source>
        <strain evidence="1">LRV0_1</strain>
    </source>
</reference>
<evidence type="ECO:0000313" key="1">
    <source>
        <dbReference type="EMBL" id="KAK4004555.1"/>
    </source>
</evidence>
<protein>
    <submittedName>
        <fullName evidence="1">Uncharacterized protein</fullName>
    </submittedName>
</protein>
<accession>A0ABQ9YWJ2</accession>
<dbReference type="Proteomes" id="UP001234178">
    <property type="component" value="Unassembled WGS sequence"/>
</dbReference>
<organism evidence="1 2">
    <name type="scientific">Daphnia magna</name>
    <dbReference type="NCBI Taxonomy" id="35525"/>
    <lineage>
        <taxon>Eukaryota</taxon>
        <taxon>Metazoa</taxon>
        <taxon>Ecdysozoa</taxon>
        <taxon>Arthropoda</taxon>
        <taxon>Crustacea</taxon>
        <taxon>Branchiopoda</taxon>
        <taxon>Diplostraca</taxon>
        <taxon>Cladocera</taxon>
        <taxon>Anomopoda</taxon>
        <taxon>Daphniidae</taxon>
        <taxon>Daphnia</taxon>
    </lineage>
</organism>
<dbReference type="EMBL" id="JAOYFB010000001">
    <property type="protein sequence ID" value="KAK4004555.1"/>
    <property type="molecule type" value="Genomic_DNA"/>
</dbReference>
<name>A0ABQ9YWJ2_9CRUS</name>
<sequence length="64" mass="6942">MAATRIGSWKLMHVRLDVALHVGGPVGNGKRINKLGSQTGHLMIRVHSSSAWVPQEGIAEHNHP</sequence>
<proteinExistence type="predicted"/>
<gene>
    <name evidence="1" type="ORF">OUZ56_006288</name>
</gene>